<evidence type="ECO:0000256" key="4">
    <source>
        <dbReference type="ARBA" id="ARBA00022701"/>
    </source>
</evidence>
<feature type="region of interest" description="Disordered" evidence="13">
    <location>
        <begin position="26"/>
        <end position="61"/>
    </location>
</feature>
<dbReference type="SUPFAM" id="SSF52540">
    <property type="entry name" value="P-loop containing nucleoside triphosphate hydrolases"/>
    <property type="match status" value="1"/>
</dbReference>
<evidence type="ECO:0000256" key="1">
    <source>
        <dbReference type="ARBA" id="ARBA00004186"/>
    </source>
</evidence>
<dbReference type="InterPro" id="IPR001752">
    <property type="entry name" value="Kinesin_motor_dom"/>
</dbReference>
<organism evidence="15 16">
    <name type="scientific">Mucor flavus</name>
    <dbReference type="NCBI Taxonomy" id="439312"/>
    <lineage>
        <taxon>Eukaryota</taxon>
        <taxon>Fungi</taxon>
        <taxon>Fungi incertae sedis</taxon>
        <taxon>Mucoromycota</taxon>
        <taxon>Mucoromycotina</taxon>
        <taxon>Mucoromycetes</taxon>
        <taxon>Mucorales</taxon>
        <taxon>Mucorineae</taxon>
        <taxon>Mucoraceae</taxon>
        <taxon>Mucor</taxon>
    </lineage>
</organism>
<comment type="caution">
    <text evidence="15">The sequence shown here is derived from an EMBL/GenBank/DDBJ whole genome shotgun (WGS) entry which is preliminary data.</text>
</comment>
<comment type="subcellular location">
    <subcellularLocation>
        <location evidence="1">Cytoplasm</location>
        <location evidence="1">Cytoskeleton</location>
        <location evidence="1">Spindle</location>
    </subcellularLocation>
</comment>
<feature type="compositionally biased region" description="Acidic residues" evidence="13">
    <location>
        <begin position="502"/>
        <end position="527"/>
    </location>
</feature>
<keyword evidence="2" id="KW-0963">Cytoplasm</keyword>
<dbReference type="PROSITE" id="PS00411">
    <property type="entry name" value="KINESIN_MOTOR_1"/>
    <property type="match status" value="1"/>
</dbReference>
<dbReference type="InterPro" id="IPR047149">
    <property type="entry name" value="KIF11-like"/>
</dbReference>
<feature type="region of interest" description="Disordered" evidence="13">
    <location>
        <begin position="487"/>
        <end position="527"/>
    </location>
</feature>
<dbReference type="InterPro" id="IPR019821">
    <property type="entry name" value="Kinesin_motor_CS"/>
</dbReference>
<keyword evidence="6 10" id="KW-0067">ATP-binding</keyword>
<keyword evidence="3" id="KW-0597">Phosphoprotein</keyword>
<dbReference type="Proteomes" id="UP001473302">
    <property type="component" value="Unassembled WGS sequence"/>
</dbReference>
<evidence type="ECO:0000256" key="13">
    <source>
        <dbReference type="SAM" id="MobiDB-lite"/>
    </source>
</evidence>
<keyword evidence="16" id="KW-1185">Reference proteome</keyword>
<evidence type="ECO:0000256" key="3">
    <source>
        <dbReference type="ARBA" id="ARBA00022553"/>
    </source>
</evidence>
<keyword evidence="7 12" id="KW-0175">Coiled coil</keyword>
<feature type="region of interest" description="Disordered" evidence="13">
    <location>
        <begin position="682"/>
        <end position="710"/>
    </location>
</feature>
<dbReference type="PANTHER" id="PTHR47970:SF29">
    <property type="entry name" value="KINESIN FAMILY MEMBER 20B"/>
    <property type="match status" value="1"/>
</dbReference>
<evidence type="ECO:0000256" key="11">
    <source>
        <dbReference type="RuleBase" id="RU000394"/>
    </source>
</evidence>
<evidence type="ECO:0000256" key="6">
    <source>
        <dbReference type="ARBA" id="ARBA00022840"/>
    </source>
</evidence>
<sequence>MYNGLRFPGITYLILVNSPFSASTPTRALPRSFLSPKPRSPNPLPKHTKKPTKKLTDADRYTHYNPEKEPIKAYLRIRPKPENYQSIEEPYIEIIDDIQVSMTPPQNSNAYRTRHRAPERYRFTKVFQDHTNQTTFFNETIFDLVQDVLLGNNALLFAYGVTNSGKTFSVMGKEDNAGLLPRSLSLIFNSINEYQSKTKIKPAMHSLAQVYENEDEENRHVLDLCSNEEISQPLDETPTMDIDPNFEYGIWVSFIEVYNEQVYDLLDTMTKPGNKRRQLQLKYEQKSGNKYVADTNTVKVKTIQEALAIMKLGQQNRQVFSTLMNQTSSRSHSIFTIHVVKCPIDENNFVVEDPNYAIVSKLSIVDLAGSERYKNTNSSGQRLKEAGNINKSLMVLGQCMEVLRVNQIKAEMGKNAAIVPFRHSKLTELFKSTFEGDGKAVIIVNVNPFDTGFDENSHVMRFAAVAKDVTTWKQFKPKLDLQNVQINSKRPRNEPKELLPECSDEEEDVEEDEEEEEEEEEEELNDDNDYFVDSLITQLNDLRNKWIDAETRATNAEIDVRAQVSKENDNDLRKMEEMYLLALKRESDMMEYQISNRLQQIEDNKDTNVTDERENAFLTMLHQRQKTVAEEMDVLRMHIKDFDTTRQSMLAKIADLEKENHRERQHSQSLAIELQLQTSNNESSMLKSIERATEDEDDEDHDMLKENEDPQSLESFNQFLSLRKQLRRSIFKREELCKDADDIMNQVEQFCGVTFKLAKETKMGKLLKLIAQEEFEKDPYHIRNRAVKLFKRYAQLPTSIERNETESVMLTESVPHELPRQAFASMTISTEESQDFQSLRAENAKLKLKIKLLNNGQNRLKEAFENTKNHQDVLMMDEGCTNKALSTVPEVFHQQQDMSLVPEAMSSEPTCTEITKPGVVIEQCYIDDYESDINELLKQKMRHKRRRKLRSR</sequence>
<proteinExistence type="inferred from homology"/>
<evidence type="ECO:0000313" key="16">
    <source>
        <dbReference type="Proteomes" id="UP001473302"/>
    </source>
</evidence>
<gene>
    <name evidence="15" type="ORF">MFLAVUS_004131</name>
</gene>
<keyword evidence="9" id="KW-0206">Cytoskeleton</keyword>
<evidence type="ECO:0000256" key="9">
    <source>
        <dbReference type="ARBA" id="ARBA00023212"/>
    </source>
</evidence>
<dbReference type="PRINTS" id="PR00380">
    <property type="entry name" value="KINESINHEAVY"/>
</dbReference>
<name>A0ABP9YV26_9FUNG</name>
<evidence type="ECO:0000256" key="12">
    <source>
        <dbReference type="SAM" id="Coils"/>
    </source>
</evidence>
<evidence type="ECO:0000259" key="14">
    <source>
        <dbReference type="PROSITE" id="PS50067"/>
    </source>
</evidence>
<dbReference type="EMBL" id="BAABUK010000008">
    <property type="protein sequence ID" value="GAA5810705.1"/>
    <property type="molecule type" value="Genomic_DNA"/>
</dbReference>
<dbReference type="PANTHER" id="PTHR47970">
    <property type="entry name" value="KINESIN-LIKE PROTEIN KIF11"/>
    <property type="match status" value="1"/>
</dbReference>
<feature type="binding site" evidence="10">
    <location>
        <begin position="160"/>
        <end position="167"/>
    </location>
    <ligand>
        <name>ATP</name>
        <dbReference type="ChEBI" id="CHEBI:30616"/>
    </ligand>
</feature>
<evidence type="ECO:0000256" key="10">
    <source>
        <dbReference type="PROSITE-ProRule" id="PRU00283"/>
    </source>
</evidence>
<dbReference type="SMART" id="SM00129">
    <property type="entry name" value="KISc"/>
    <property type="match status" value="1"/>
</dbReference>
<feature type="coiled-coil region" evidence="12">
    <location>
        <begin position="639"/>
        <end position="666"/>
    </location>
</feature>
<evidence type="ECO:0000256" key="5">
    <source>
        <dbReference type="ARBA" id="ARBA00022741"/>
    </source>
</evidence>
<evidence type="ECO:0000256" key="2">
    <source>
        <dbReference type="ARBA" id="ARBA00022490"/>
    </source>
</evidence>
<protein>
    <recommendedName>
        <fullName evidence="11">Kinesin-like protein</fullName>
    </recommendedName>
</protein>
<dbReference type="Gene3D" id="3.40.850.10">
    <property type="entry name" value="Kinesin motor domain"/>
    <property type="match status" value="1"/>
</dbReference>
<keyword evidence="8 10" id="KW-0505">Motor protein</keyword>
<evidence type="ECO:0000256" key="7">
    <source>
        <dbReference type="ARBA" id="ARBA00023054"/>
    </source>
</evidence>
<dbReference type="InterPro" id="IPR027417">
    <property type="entry name" value="P-loop_NTPase"/>
</dbReference>
<evidence type="ECO:0000313" key="15">
    <source>
        <dbReference type="EMBL" id="GAA5810705.1"/>
    </source>
</evidence>
<dbReference type="Pfam" id="PF00225">
    <property type="entry name" value="Kinesin"/>
    <property type="match status" value="1"/>
</dbReference>
<dbReference type="PROSITE" id="PS50067">
    <property type="entry name" value="KINESIN_MOTOR_2"/>
    <property type="match status" value="1"/>
</dbReference>
<accession>A0ABP9YV26</accession>
<keyword evidence="5 10" id="KW-0547">Nucleotide-binding</keyword>
<dbReference type="InterPro" id="IPR036961">
    <property type="entry name" value="Kinesin_motor_dom_sf"/>
</dbReference>
<keyword evidence="4 11" id="KW-0493">Microtubule</keyword>
<reference evidence="15 16" key="1">
    <citation type="submission" date="2024-04" db="EMBL/GenBank/DDBJ databases">
        <title>genome sequences of Mucor flavus KT1a and Helicostylum pulchrum KT1b strains isolated from the surface of a dry-aged beef.</title>
        <authorList>
            <person name="Toyotome T."/>
            <person name="Hosono M."/>
            <person name="Torimaru M."/>
            <person name="Fukuda K."/>
            <person name="Mikami N."/>
        </authorList>
    </citation>
    <scope>NUCLEOTIDE SEQUENCE [LARGE SCALE GENOMIC DNA]</scope>
    <source>
        <strain evidence="15 16">KT1a</strain>
    </source>
</reference>
<comment type="similarity">
    <text evidence="10 11">Belongs to the TRAFAC class myosin-kinesin ATPase superfamily. Kinesin family.</text>
</comment>
<feature type="domain" description="Kinesin motor" evidence="14">
    <location>
        <begin position="70"/>
        <end position="469"/>
    </location>
</feature>
<evidence type="ECO:0000256" key="8">
    <source>
        <dbReference type="ARBA" id="ARBA00023175"/>
    </source>
</evidence>